<reference evidence="12 13" key="1">
    <citation type="submission" date="2017-06" db="EMBL/GenBank/DDBJ databases">
        <title>Sequencing and comparative analysis of myxobacterial genomes.</title>
        <authorList>
            <person name="Rupp O."/>
            <person name="Goesmann A."/>
            <person name="Sogaard-Andersen L."/>
        </authorList>
    </citation>
    <scope>NUCLEOTIDE SEQUENCE [LARGE SCALE GENOMIC DNA]</scope>
    <source>
        <strain evidence="12 13">DSM 52655</strain>
    </source>
</reference>
<dbReference type="SUPFAM" id="SSF52540">
    <property type="entry name" value="P-loop containing nucleoside triphosphate hydrolases"/>
    <property type="match status" value="1"/>
</dbReference>
<evidence type="ECO:0000313" key="13">
    <source>
        <dbReference type="Proteomes" id="UP000217257"/>
    </source>
</evidence>
<evidence type="ECO:0000256" key="3">
    <source>
        <dbReference type="ARBA" id="ARBA00012513"/>
    </source>
</evidence>
<evidence type="ECO:0000256" key="4">
    <source>
        <dbReference type="ARBA" id="ARBA00022527"/>
    </source>
</evidence>
<evidence type="ECO:0000313" key="12">
    <source>
        <dbReference type="EMBL" id="ATB35578.1"/>
    </source>
</evidence>
<dbReference type="Proteomes" id="UP000217257">
    <property type="component" value="Chromosome"/>
</dbReference>
<accession>A0A250IWC2</accession>
<dbReference type="EMBL" id="CP022098">
    <property type="protein sequence ID" value="ATB35578.1"/>
    <property type="molecule type" value="Genomic_DNA"/>
</dbReference>
<keyword evidence="5" id="KW-0808">Transferase</keyword>
<dbReference type="InterPro" id="IPR050660">
    <property type="entry name" value="NEK_Ser/Thr_kinase"/>
</dbReference>
<dbReference type="SUPFAM" id="SSF56112">
    <property type="entry name" value="Protein kinase-like (PK-like)"/>
    <property type="match status" value="1"/>
</dbReference>
<evidence type="ECO:0000256" key="7">
    <source>
        <dbReference type="ARBA" id="ARBA00022777"/>
    </source>
</evidence>
<dbReference type="PROSITE" id="PS00107">
    <property type="entry name" value="PROTEIN_KINASE_ATP"/>
    <property type="match status" value="1"/>
</dbReference>
<evidence type="ECO:0000259" key="11">
    <source>
        <dbReference type="PROSITE" id="PS50011"/>
    </source>
</evidence>
<evidence type="ECO:0000256" key="2">
    <source>
        <dbReference type="ARBA" id="ARBA00010886"/>
    </source>
</evidence>
<dbReference type="Pfam" id="PF13191">
    <property type="entry name" value="AAA_16"/>
    <property type="match status" value="1"/>
</dbReference>
<protein>
    <recommendedName>
        <fullName evidence="3">non-specific serine/threonine protein kinase</fullName>
        <ecNumber evidence="3">2.7.11.1</ecNumber>
    </recommendedName>
</protein>
<feature type="compositionally biased region" description="Polar residues" evidence="10">
    <location>
        <begin position="130"/>
        <end position="149"/>
    </location>
</feature>
<evidence type="ECO:0000256" key="5">
    <source>
        <dbReference type="ARBA" id="ARBA00022679"/>
    </source>
</evidence>
<proteinExistence type="inferred from homology"/>
<dbReference type="KEGG" id="cfus:CYFUS_000992"/>
<dbReference type="Gene3D" id="3.40.50.300">
    <property type="entry name" value="P-loop containing nucleotide triphosphate hydrolases"/>
    <property type="match status" value="1"/>
</dbReference>
<dbReference type="InterPro" id="IPR041664">
    <property type="entry name" value="AAA_16"/>
</dbReference>
<dbReference type="Gene3D" id="1.10.510.10">
    <property type="entry name" value="Transferase(Phosphotransferase) domain 1"/>
    <property type="match status" value="2"/>
</dbReference>
<gene>
    <name evidence="12" type="ORF">CYFUS_000992</name>
</gene>
<dbReference type="CDD" id="cd14014">
    <property type="entry name" value="STKc_PknB_like"/>
    <property type="match status" value="1"/>
</dbReference>
<evidence type="ECO:0000256" key="10">
    <source>
        <dbReference type="SAM" id="MobiDB-lite"/>
    </source>
</evidence>
<organism evidence="12 13">
    <name type="scientific">Cystobacter fuscus</name>
    <dbReference type="NCBI Taxonomy" id="43"/>
    <lineage>
        <taxon>Bacteria</taxon>
        <taxon>Pseudomonadati</taxon>
        <taxon>Myxococcota</taxon>
        <taxon>Myxococcia</taxon>
        <taxon>Myxococcales</taxon>
        <taxon>Cystobacterineae</taxon>
        <taxon>Archangiaceae</taxon>
        <taxon>Cystobacter</taxon>
    </lineage>
</organism>
<dbReference type="PANTHER" id="PTHR43671">
    <property type="entry name" value="SERINE/THREONINE-PROTEIN KINASE NEK"/>
    <property type="match status" value="1"/>
</dbReference>
<dbReference type="GO" id="GO:0005524">
    <property type="term" value="F:ATP binding"/>
    <property type="evidence" value="ECO:0007669"/>
    <property type="project" value="UniProtKB-UniRule"/>
</dbReference>
<sequence>MLLQTKSSFQGNSRFELRRPLGSGAFGSVYEVWDSHYNTVVALKLLHETRPSAVFRFKHEFRLLANLVHPNLVTLYELHSEGDQWFFTMEYVEGRHFNAYVSNTSSARVNISNPLLLSLKPEITALSEAPTETQQRLSASSSDETVSFVQPTAVASSSSSSAQQEPRSESEPGTFTGDPERLRSVFFHLVQGVHTLHAQGIVHRDLKPSNVIVTSSGRVVVLDFGLAKELEPAPLDTTPEELAGSPPYMAPEQWSGEQASPASDWYSLGVMLFEALVGRRPFQGQPHERLAQQRVGASRPSTLLQGIPQDLDDLCVRLLDPDPSRRPGHAELVAILQPQGGETQPGVRATYSGQELIGREAELKLLTEAFQRTEAGTLSLVTLEGEPGIGKSTLLRHFTHSLHACGAVVLFGRCYERESVPYKALDDLMDSLGRYLLQLPREQARKLIPPRMHELTRLFPVLVLSAELQPEAPLPAPPAEPFQARQLAVSVLQELLLRLSQHARVVLCLDDLQWGDVDSARFLAELLSPPGAPPLLLITSYRASEARRSAFLVEFEQLLAGSTWQMARSELRLEPLPPEVSAQLAMRRLGTSSLEARTWAEHIARESRGNPLFIEELARAPITEATRGVGASGAVSLGDVLRRRLHGLPEEARHLLELLAVSGRPTSEEVLVEASGNSGSALSSLILLRAHNLLRFHLGGHARLEISHDRVRENVVGQLGASELTTRHRRLAEVLETRADADPEQLAVHFHGAGEPRKAALHALRAAERAQQALAFHRAAELFGAALEWSGGAPEPALGTLGSLKRRRAEALANAGRCREAAPLFLEVAGLGGSPEEVLDNQRRATESYMLGGQIDEGLALVRPMLSQVKLAYGDTHRGALANMLWHRSRLQRRGTTFQEQPALAIAPGHLHRVDLGWSLGKALANVEWIRASGFQLQSLRLALECGEASRIARSLIAFGPVMVWEGSHAALEKGSRYLLEGAAIAERLQQPALIGFAEVYQAACSLVQGEFASGRAHVERGMRLLQQHGVDVIWELNVGRSLGCNLHDAQRSMHGLGLRASEWHRTATELGDSFSRVMSSFYSAFCLVARDEPDNARELVDEAITGWSRTGAIQQYHAFLRTSQADLYQGKPESAWARLEKTWPMLTAAQIFRGQPSRIESHTLRAQLALAMAAEAPERRPELLRQVEEDALQLEKEIRKDCPFLAQLLRAGVARQRGQLEQALVHLSSAIEGYRGLGMSNLEACARWWKGELVGGEEGHALVQEATTLLTADGIHRPRQWAAMVLPGCAP</sequence>
<feature type="compositionally biased region" description="Low complexity" evidence="10">
    <location>
        <begin position="150"/>
        <end position="165"/>
    </location>
</feature>
<dbReference type="EC" id="2.7.11.1" evidence="3"/>
<keyword evidence="4" id="KW-0723">Serine/threonine-protein kinase</keyword>
<dbReference type="InterPro" id="IPR011009">
    <property type="entry name" value="Kinase-like_dom_sf"/>
</dbReference>
<feature type="domain" description="Protein kinase" evidence="11">
    <location>
        <begin position="15"/>
        <end position="347"/>
    </location>
</feature>
<keyword evidence="6 9" id="KW-0547">Nucleotide-binding</keyword>
<keyword evidence="8 9" id="KW-0067">ATP-binding</keyword>
<name>A0A250IWC2_9BACT</name>
<comment type="similarity">
    <text evidence="2">Belongs to the protein kinase superfamily. NEK Ser/Thr protein kinase family. NIMA subfamily.</text>
</comment>
<dbReference type="PROSITE" id="PS50011">
    <property type="entry name" value="PROTEIN_KINASE_DOM"/>
    <property type="match status" value="1"/>
</dbReference>
<evidence type="ECO:0000256" key="6">
    <source>
        <dbReference type="ARBA" id="ARBA00022741"/>
    </source>
</evidence>
<dbReference type="PROSITE" id="PS00108">
    <property type="entry name" value="PROTEIN_KINASE_ST"/>
    <property type="match status" value="1"/>
</dbReference>
<dbReference type="InterPro" id="IPR000719">
    <property type="entry name" value="Prot_kinase_dom"/>
</dbReference>
<dbReference type="InterPro" id="IPR017441">
    <property type="entry name" value="Protein_kinase_ATP_BS"/>
</dbReference>
<evidence type="ECO:0000256" key="1">
    <source>
        <dbReference type="ARBA" id="ARBA00008171"/>
    </source>
</evidence>
<evidence type="ECO:0000256" key="8">
    <source>
        <dbReference type="ARBA" id="ARBA00022840"/>
    </source>
</evidence>
<dbReference type="SMART" id="SM00220">
    <property type="entry name" value="S_TKc"/>
    <property type="match status" value="1"/>
</dbReference>
<evidence type="ECO:0000256" key="9">
    <source>
        <dbReference type="PROSITE-ProRule" id="PRU10141"/>
    </source>
</evidence>
<dbReference type="Pfam" id="PF07714">
    <property type="entry name" value="PK_Tyr_Ser-Thr"/>
    <property type="match status" value="1"/>
</dbReference>
<dbReference type="InterPro" id="IPR008271">
    <property type="entry name" value="Ser/Thr_kinase_AS"/>
</dbReference>
<dbReference type="InterPro" id="IPR001245">
    <property type="entry name" value="Ser-Thr/Tyr_kinase_cat_dom"/>
</dbReference>
<feature type="region of interest" description="Disordered" evidence="10">
    <location>
        <begin position="128"/>
        <end position="177"/>
    </location>
</feature>
<dbReference type="PANTHER" id="PTHR43671:SF13">
    <property type="entry name" value="SERINE_THREONINE-PROTEIN KINASE NEK2"/>
    <property type="match status" value="1"/>
</dbReference>
<comment type="similarity">
    <text evidence="1">Belongs to the protein kinase superfamily. TKL Ser/Thr protein kinase family. ROCO subfamily.</text>
</comment>
<dbReference type="InterPro" id="IPR027417">
    <property type="entry name" value="P-loop_NTPase"/>
</dbReference>
<dbReference type="GO" id="GO:0004674">
    <property type="term" value="F:protein serine/threonine kinase activity"/>
    <property type="evidence" value="ECO:0007669"/>
    <property type="project" value="UniProtKB-KW"/>
</dbReference>
<keyword evidence="7" id="KW-0418">Kinase</keyword>
<feature type="binding site" evidence="9">
    <location>
        <position position="44"/>
    </location>
    <ligand>
        <name>ATP</name>
        <dbReference type="ChEBI" id="CHEBI:30616"/>
    </ligand>
</feature>